<dbReference type="PANTHER" id="PTHR33217:SF7">
    <property type="entry name" value="TRANSPOSASE FOR INSERTION SEQUENCE ELEMENT IS1081"/>
    <property type="match status" value="1"/>
</dbReference>
<evidence type="ECO:0000256" key="2">
    <source>
        <dbReference type="ARBA" id="ARBA00010961"/>
    </source>
</evidence>
<keyword evidence="4 6" id="KW-0238">DNA-binding</keyword>
<dbReference type="Pfam" id="PF00872">
    <property type="entry name" value="Transposase_mut"/>
    <property type="match status" value="1"/>
</dbReference>
<evidence type="ECO:0000256" key="5">
    <source>
        <dbReference type="ARBA" id="ARBA00023172"/>
    </source>
</evidence>
<keyword evidence="3 6" id="KW-0815">Transposition</keyword>
<evidence type="ECO:0000256" key="3">
    <source>
        <dbReference type="ARBA" id="ARBA00022578"/>
    </source>
</evidence>
<reference evidence="9" key="1">
    <citation type="journal article" date="2019" name="Int. J. Syst. Evol. Microbiol.">
        <title>The Global Catalogue of Microorganisms (GCM) 10K type strain sequencing project: providing services to taxonomists for standard genome sequencing and annotation.</title>
        <authorList>
            <consortium name="The Broad Institute Genomics Platform"/>
            <consortium name="The Broad Institute Genome Sequencing Center for Infectious Disease"/>
            <person name="Wu L."/>
            <person name="Ma J."/>
        </authorList>
    </citation>
    <scope>NUCLEOTIDE SEQUENCE [LARGE SCALE GENOMIC DNA]</scope>
    <source>
        <strain evidence="9">CGMCC 1.12404</strain>
    </source>
</reference>
<dbReference type="PANTHER" id="PTHR33217">
    <property type="entry name" value="TRANSPOSASE FOR INSERTION SEQUENCE ELEMENT IS1081"/>
    <property type="match status" value="1"/>
</dbReference>
<name>A0ABQ1H2U7_9BACL</name>
<organism evidence="8 9">
    <name type="scientific">Kroppenstedtia guangzhouensis</name>
    <dbReference type="NCBI Taxonomy" id="1274356"/>
    <lineage>
        <taxon>Bacteria</taxon>
        <taxon>Bacillati</taxon>
        <taxon>Bacillota</taxon>
        <taxon>Bacilli</taxon>
        <taxon>Bacillales</taxon>
        <taxon>Thermoactinomycetaceae</taxon>
        <taxon>Kroppenstedtia</taxon>
    </lineage>
</organism>
<evidence type="ECO:0000256" key="6">
    <source>
        <dbReference type="RuleBase" id="RU365089"/>
    </source>
</evidence>
<feature type="compositionally biased region" description="Polar residues" evidence="7">
    <location>
        <begin position="188"/>
        <end position="199"/>
    </location>
</feature>
<proteinExistence type="inferred from homology"/>
<sequence length="245" mass="27188">MIHGLSTRNYEQGLEPTGVDGKASSTSKSTISRRFVEGTGKKLAELLGRRLDDRRYPALMIDGVVMADHTVVVALGVDEEGKKHILGLWEGATENAPVCKSLLMDLVDRGLSTDRGILVIIDGSKALRSAIRDVLGKQAVVQRCQVHKLRNVLDHLPERERGWVERKIKEAWRQPDADKAHRALKRLANNTSTANQRKISPSPRKTAKKAVTKIYDEWDNPFNTIGTSNFFVNGVSPVICLGHVH</sequence>
<feature type="region of interest" description="Disordered" evidence="7">
    <location>
        <begin position="1"/>
        <end position="26"/>
    </location>
</feature>
<feature type="compositionally biased region" description="Polar residues" evidence="7">
    <location>
        <begin position="1"/>
        <end position="10"/>
    </location>
</feature>
<keyword evidence="5 6" id="KW-0233">DNA recombination</keyword>
<gene>
    <name evidence="8" type="ORF">GCM10007416_32530</name>
</gene>
<dbReference type="Proteomes" id="UP000617979">
    <property type="component" value="Unassembled WGS sequence"/>
</dbReference>
<comment type="caution">
    <text evidence="8">The sequence shown here is derived from an EMBL/GenBank/DDBJ whole genome shotgun (WGS) entry which is preliminary data.</text>
</comment>
<comment type="similarity">
    <text evidence="2 6">Belongs to the transposase mutator family.</text>
</comment>
<evidence type="ECO:0000313" key="9">
    <source>
        <dbReference type="Proteomes" id="UP000617979"/>
    </source>
</evidence>
<evidence type="ECO:0000256" key="4">
    <source>
        <dbReference type="ARBA" id="ARBA00023125"/>
    </source>
</evidence>
<accession>A0ABQ1H2U7</accession>
<evidence type="ECO:0000313" key="8">
    <source>
        <dbReference type="EMBL" id="GGA56828.1"/>
    </source>
</evidence>
<comment type="function">
    <text evidence="1 6">Required for the transposition of the insertion element.</text>
</comment>
<evidence type="ECO:0000256" key="7">
    <source>
        <dbReference type="SAM" id="MobiDB-lite"/>
    </source>
</evidence>
<feature type="region of interest" description="Disordered" evidence="7">
    <location>
        <begin position="187"/>
        <end position="207"/>
    </location>
</feature>
<dbReference type="InterPro" id="IPR001207">
    <property type="entry name" value="Transposase_mutator"/>
</dbReference>
<keyword evidence="9" id="KW-1185">Reference proteome</keyword>
<dbReference type="EMBL" id="BMEX01000022">
    <property type="protein sequence ID" value="GGA56828.1"/>
    <property type="molecule type" value="Genomic_DNA"/>
</dbReference>
<evidence type="ECO:0000256" key="1">
    <source>
        <dbReference type="ARBA" id="ARBA00002190"/>
    </source>
</evidence>
<keyword evidence="6" id="KW-0814">Transposable element</keyword>
<protein>
    <recommendedName>
        <fullName evidence="6">Mutator family transposase</fullName>
    </recommendedName>
</protein>